<dbReference type="InterPro" id="IPR027417">
    <property type="entry name" value="P-loop_NTPase"/>
</dbReference>
<keyword evidence="3" id="KW-0547">Nucleotide-binding</keyword>
<dbReference type="InterPro" id="IPR050153">
    <property type="entry name" value="Metal_Ion_Import_ABC"/>
</dbReference>
<dbReference type="Pfam" id="PF00005">
    <property type="entry name" value="ABC_tran"/>
    <property type="match status" value="1"/>
</dbReference>
<keyword evidence="2" id="KW-0813">Transport</keyword>
<dbReference type="InterPro" id="IPR003593">
    <property type="entry name" value="AAA+_ATPase"/>
</dbReference>
<accession>A0A089LCR5</accession>
<keyword evidence="4" id="KW-0067">ATP-binding</keyword>
<proteinExistence type="inferred from homology"/>
<dbReference type="GO" id="GO:0005524">
    <property type="term" value="F:ATP binding"/>
    <property type="evidence" value="ECO:0007669"/>
    <property type="project" value="UniProtKB-KW"/>
</dbReference>
<keyword evidence="7" id="KW-1185">Reference proteome</keyword>
<name>A0A089LCR5_PAEBO</name>
<dbReference type="HOGENOM" id="CLU_000604_1_11_9"/>
<dbReference type="OrthoDB" id="9806726at2"/>
<evidence type="ECO:0000256" key="2">
    <source>
        <dbReference type="ARBA" id="ARBA00022448"/>
    </source>
</evidence>
<dbReference type="PANTHER" id="PTHR42734">
    <property type="entry name" value="METAL TRANSPORT SYSTEM ATP-BINDING PROTEIN TM_0124-RELATED"/>
    <property type="match status" value="1"/>
</dbReference>
<dbReference type="PANTHER" id="PTHR42734:SF5">
    <property type="entry name" value="IRON TRANSPORT SYSTEM ATP-BINDING PROTEIN HI_0361-RELATED"/>
    <property type="match status" value="1"/>
</dbReference>
<sequence>MIEIKDLNVDYFGNSALENVNLSIPFGHTVGIIGPNGAGKSTLIKALLEVIKKRTGSVRVEGRDISEYKRKIAYVPQKNDIDLTFPITVKDTVLTGTYPNLKIFRRPGKKERERAEECMAMVDISDLANKQISNLSGGQLQRVFIARALAQGADVFFLDEPFVGIDMVSEKIIVNLLKQLREEGKTILVVHHDLHEVEEYFDKIIILNKKLIAFGDVKDTFTTGNIRAAYGASLGNVIIKGAGGAEHD</sequence>
<protein>
    <recommendedName>
        <fullName evidence="5">ABC transporter domain-containing protein</fullName>
    </recommendedName>
</protein>
<dbReference type="PROSITE" id="PS00211">
    <property type="entry name" value="ABC_TRANSPORTER_1"/>
    <property type="match status" value="1"/>
</dbReference>
<dbReference type="EMBL" id="CP009285">
    <property type="protein sequence ID" value="AIQ58652.1"/>
    <property type="molecule type" value="Genomic_DNA"/>
</dbReference>
<dbReference type="PROSITE" id="PS50893">
    <property type="entry name" value="ABC_TRANSPORTER_2"/>
    <property type="match status" value="1"/>
</dbReference>
<dbReference type="SMART" id="SM00382">
    <property type="entry name" value="AAA"/>
    <property type="match status" value="1"/>
</dbReference>
<evidence type="ECO:0000313" key="7">
    <source>
        <dbReference type="Proteomes" id="UP000029518"/>
    </source>
</evidence>
<evidence type="ECO:0000256" key="4">
    <source>
        <dbReference type="ARBA" id="ARBA00022840"/>
    </source>
</evidence>
<dbReference type="FunFam" id="3.40.50.300:FF:000134">
    <property type="entry name" value="Iron-enterobactin ABC transporter ATP-binding protein"/>
    <property type="match status" value="1"/>
</dbReference>
<dbReference type="Gene3D" id="3.40.50.300">
    <property type="entry name" value="P-loop containing nucleotide triphosphate hydrolases"/>
    <property type="match status" value="1"/>
</dbReference>
<feature type="domain" description="ABC transporter" evidence="5">
    <location>
        <begin position="2"/>
        <end position="234"/>
    </location>
</feature>
<evidence type="ECO:0000256" key="3">
    <source>
        <dbReference type="ARBA" id="ARBA00022741"/>
    </source>
</evidence>
<dbReference type="InterPro" id="IPR017871">
    <property type="entry name" value="ABC_transporter-like_CS"/>
</dbReference>
<dbReference type="GO" id="GO:0016887">
    <property type="term" value="F:ATP hydrolysis activity"/>
    <property type="evidence" value="ECO:0007669"/>
    <property type="project" value="InterPro"/>
</dbReference>
<dbReference type="InterPro" id="IPR003439">
    <property type="entry name" value="ABC_transporter-like_ATP-bd"/>
</dbReference>
<dbReference type="SUPFAM" id="SSF52540">
    <property type="entry name" value="P-loop containing nucleoside triphosphate hydrolases"/>
    <property type="match status" value="1"/>
</dbReference>
<comment type="similarity">
    <text evidence="1">Belongs to the ABC transporter superfamily.</text>
</comment>
<reference evidence="6" key="1">
    <citation type="submission" date="2014-08" db="EMBL/GenBank/DDBJ databases">
        <title>Comparative genomics of the Paenibacillus odorifer group.</title>
        <authorList>
            <person name="den Bakker H.C."/>
            <person name="Tsai Y.-C.Y.-C."/>
            <person name="Martin N."/>
            <person name="Korlach J."/>
            <person name="Wiedmann M."/>
        </authorList>
    </citation>
    <scope>NUCLEOTIDE SEQUENCE [LARGE SCALE GENOMIC DNA]</scope>
    <source>
        <strain evidence="6">DSM 13188</strain>
    </source>
</reference>
<dbReference type="KEGG" id="pbd:PBOR_18150"/>
<gene>
    <name evidence="6" type="ORF">PBOR_18150</name>
</gene>
<evidence type="ECO:0000259" key="5">
    <source>
        <dbReference type="PROSITE" id="PS50893"/>
    </source>
</evidence>
<organism evidence="6 7">
    <name type="scientific">Paenibacillus borealis</name>
    <dbReference type="NCBI Taxonomy" id="160799"/>
    <lineage>
        <taxon>Bacteria</taxon>
        <taxon>Bacillati</taxon>
        <taxon>Bacillota</taxon>
        <taxon>Bacilli</taxon>
        <taxon>Bacillales</taxon>
        <taxon>Paenibacillaceae</taxon>
        <taxon>Paenibacillus</taxon>
    </lineage>
</organism>
<dbReference type="CDD" id="cd03235">
    <property type="entry name" value="ABC_Metallic_Cations"/>
    <property type="match status" value="1"/>
</dbReference>
<evidence type="ECO:0000256" key="1">
    <source>
        <dbReference type="ARBA" id="ARBA00005417"/>
    </source>
</evidence>
<evidence type="ECO:0000313" key="6">
    <source>
        <dbReference type="EMBL" id="AIQ58652.1"/>
    </source>
</evidence>
<dbReference type="AlphaFoldDB" id="A0A089LCR5"/>
<dbReference type="Proteomes" id="UP000029518">
    <property type="component" value="Chromosome"/>
</dbReference>